<proteinExistence type="predicted"/>
<protein>
    <submittedName>
        <fullName evidence="1">Uncharacterized protein</fullName>
    </submittedName>
</protein>
<accession>A0A0C9UKC9</accession>
<dbReference type="Proteomes" id="UP000054279">
    <property type="component" value="Unassembled WGS sequence"/>
</dbReference>
<evidence type="ECO:0000313" key="2">
    <source>
        <dbReference type="Proteomes" id="UP000054279"/>
    </source>
</evidence>
<organism evidence="1 2">
    <name type="scientific">Sphaerobolus stellatus (strain SS14)</name>
    <dbReference type="NCBI Taxonomy" id="990650"/>
    <lineage>
        <taxon>Eukaryota</taxon>
        <taxon>Fungi</taxon>
        <taxon>Dikarya</taxon>
        <taxon>Basidiomycota</taxon>
        <taxon>Agaricomycotina</taxon>
        <taxon>Agaricomycetes</taxon>
        <taxon>Phallomycetidae</taxon>
        <taxon>Geastrales</taxon>
        <taxon>Sphaerobolaceae</taxon>
        <taxon>Sphaerobolus</taxon>
    </lineage>
</organism>
<dbReference type="HOGENOM" id="CLU_010536_0_0_1"/>
<keyword evidence="2" id="KW-1185">Reference proteome</keyword>
<dbReference type="EMBL" id="KN837395">
    <property type="protein sequence ID" value="KIJ25851.1"/>
    <property type="molecule type" value="Genomic_DNA"/>
</dbReference>
<reference evidence="1 2" key="1">
    <citation type="submission" date="2014-06" db="EMBL/GenBank/DDBJ databases">
        <title>Evolutionary Origins and Diversification of the Mycorrhizal Mutualists.</title>
        <authorList>
            <consortium name="DOE Joint Genome Institute"/>
            <consortium name="Mycorrhizal Genomics Consortium"/>
            <person name="Kohler A."/>
            <person name="Kuo A."/>
            <person name="Nagy L.G."/>
            <person name="Floudas D."/>
            <person name="Copeland A."/>
            <person name="Barry K.W."/>
            <person name="Cichocki N."/>
            <person name="Veneault-Fourrey C."/>
            <person name="LaButti K."/>
            <person name="Lindquist E.A."/>
            <person name="Lipzen A."/>
            <person name="Lundell T."/>
            <person name="Morin E."/>
            <person name="Murat C."/>
            <person name="Riley R."/>
            <person name="Ohm R."/>
            <person name="Sun H."/>
            <person name="Tunlid A."/>
            <person name="Henrissat B."/>
            <person name="Grigoriev I.V."/>
            <person name="Hibbett D.S."/>
            <person name="Martin F."/>
        </authorList>
    </citation>
    <scope>NUCLEOTIDE SEQUENCE [LARGE SCALE GENOMIC DNA]</scope>
    <source>
        <strain evidence="1 2">SS14</strain>
    </source>
</reference>
<dbReference type="OrthoDB" id="3268409at2759"/>
<sequence>MPVSLLQWVALQSASKELEEAGLFDEHMVNSNPNLLQLKEIFSSVAAPSHPLLSLLKYTSPQLEYFSSEEILSGMNKCTRQGYVQARVYHPLNAVVEYPQSGSVDGEAVAHIFRIDPSRDLEGFDPKKNIQFSLGANALQASTGAKNCSFSNDIHFEKSQFPTESLTDASREVFMKTLGFFCALQEGGCLFSSENSDAYEDSDPTAASQLYEILRDNRAGEKDPDQCNGRLLFHRDSYYRPFIQCEHRKKGHHDHLLLRNLQELDHSYLEALFNDDISTILKYEEAARDLGYGPLAPCHTVCSPREQKLLCPNWHRGSDGILKRGEILPAIDCPTRYEIYYPKPSKTPALVRGILEELLVTLGWILADATPRRLNLDSGFISGLRRILEWNSTREPTLSDLHPSLANYDHARRIIMECRKTLYPHGTGLEGVKQLYTEHSQGPPELAYVRAVESHEISREGSCTIVLCMLPAMSRLLMATRQISIDTSFKRVHKWQEFEIEAWFPSYNRSIVVSRAFITSQSATAHFLLFKRIFQVAEADTGKPFRIRHIHGDGLDSVTADGHRGQAVGFGRFCQELSKGMMGYCAYEQTKALHKLSAYDHLKRIYRYCFSHYIRHVGELKGHVDGEVLTAMMSLASADALPAHVYEKILFIIGNSGKKGIDWLKDKEAGEGWPMAAIYWGKSFMPLSVWKAAPSTSNGNEQAHRNINRDGIKLSILAGAMIGYNLDSRTMSMLEVGELLGIDANDQAATHFR</sequence>
<name>A0A0C9UKC9_SPHS4</name>
<evidence type="ECO:0000313" key="1">
    <source>
        <dbReference type="EMBL" id="KIJ25851.1"/>
    </source>
</evidence>
<dbReference type="AlphaFoldDB" id="A0A0C9UKC9"/>
<gene>
    <name evidence="1" type="ORF">M422DRAFT_273135</name>
</gene>